<sequence>MFKLHEVLARDCAVVGDLPLCRVLLMNDSQYPWLILVPRREEVREVCDLNEGDQQLYLKESNITCAVLQNEFAAEKLNVAALGNMVPQLHIHHIARFTTDVAWPKPVWGLHPAQPYATDALNERVSQLRAAYAKSASALVVA</sequence>
<dbReference type="EMBL" id="PQGG01000037">
    <property type="protein sequence ID" value="POP51611.1"/>
    <property type="molecule type" value="Genomic_DNA"/>
</dbReference>
<protein>
    <submittedName>
        <fullName evidence="3">Diadenosine tetraphosphate hydrolase</fullName>
    </submittedName>
    <submittedName>
        <fullName evidence="4">HIT domain-containing protein</fullName>
    </submittedName>
</protein>
<dbReference type="SUPFAM" id="SSF54197">
    <property type="entry name" value="HIT-like"/>
    <property type="match status" value="1"/>
</dbReference>
<accession>A0A2S4HD41</accession>
<evidence type="ECO:0000256" key="1">
    <source>
        <dbReference type="PROSITE-ProRule" id="PRU00464"/>
    </source>
</evidence>
<name>A0A2S4HD41_9GAMM</name>
<reference evidence="3 5" key="1">
    <citation type="submission" date="2018-01" db="EMBL/GenBank/DDBJ databases">
        <authorList>
            <person name="Yu X.-D."/>
        </authorList>
    </citation>
    <scope>NUCLEOTIDE SEQUENCE [LARGE SCALE GENOMIC DNA]</scope>
    <source>
        <strain evidence="3 5">ZX-21</strain>
    </source>
</reference>
<dbReference type="RefSeq" id="WP_103685530.1">
    <property type="nucleotide sequence ID" value="NZ_PQGG01000037.1"/>
</dbReference>
<dbReference type="Proteomes" id="UP000274695">
    <property type="component" value="Unassembled WGS sequence"/>
</dbReference>
<evidence type="ECO:0000313" key="5">
    <source>
        <dbReference type="Proteomes" id="UP000237222"/>
    </source>
</evidence>
<dbReference type="Pfam" id="PF01230">
    <property type="entry name" value="HIT"/>
    <property type="match status" value="1"/>
</dbReference>
<dbReference type="PIRSF" id="PIRSF000714">
    <property type="entry name" value="HIT"/>
    <property type="match status" value="1"/>
</dbReference>
<dbReference type="AlphaFoldDB" id="A0A2S4HD41"/>
<dbReference type="Proteomes" id="UP000237222">
    <property type="component" value="Unassembled WGS sequence"/>
</dbReference>
<comment type="caution">
    <text evidence="1">Lacks conserved residue(s) required for the propagation of feature annotation.</text>
</comment>
<evidence type="ECO:0000313" key="3">
    <source>
        <dbReference type="EMBL" id="POP51611.1"/>
    </source>
</evidence>
<dbReference type="Gene3D" id="3.30.428.10">
    <property type="entry name" value="HIT-like"/>
    <property type="match status" value="1"/>
</dbReference>
<dbReference type="GO" id="GO:0016787">
    <property type="term" value="F:hydrolase activity"/>
    <property type="evidence" value="ECO:0007669"/>
    <property type="project" value="UniProtKB-KW"/>
</dbReference>
<feature type="domain" description="HIT" evidence="2">
    <location>
        <begin position="34"/>
        <end position="103"/>
    </location>
</feature>
<reference evidence="4 6" key="2">
    <citation type="submission" date="2018-10" db="EMBL/GenBank/DDBJ databases">
        <title>Draft genome sequence of Zhongshania sp. DSW25-10.</title>
        <authorList>
            <person name="Oh J."/>
        </authorList>
    </citation>
    <scope>NUCLEOTIDE SEQUENCE [LARGE SCALE GENOMIC DNA]</scope>
    <source>
        <strain evidence="4 6">DSW25-10</strain>
    </source>
</reference>
<keyword evidence="6" id="KW-1185">Reference proteome</keyword>
<dbReference type="EMBL" id="RHGB01000005">
    <property type="protein sequence ID" value="RNL66021.1"/>
    <property type="molecule type" value="Genomic_DNA"/>
</dbReference>
<dbReference type="InterPro" id="IPR026026">
    <property type="entry name" value="HIT_Hint"/>
</dbReference>
<keyword evidence="3" id="KW-0378">Hydrolase</keyword>
<evidence type="ECO:0000313" key="6">
    <source>
        <dbReference type="Proteomes" id="UP000274695"/>
    </source>
</evidence>
<proteinExistence type="predicted"/>
<evidence type="ECO:0000259" key="2">
    <source>
        <dbReference type="PROSITE" id="PS51084"/>
    </source>
</evidence>
<organism evidence="3 5">
    <name type="scientific">Zhongshania marina</name>
    <dbReference type="NCBI Taxonomy" id="2304603"/>
    <lineage>
        <taxon>Bacteria</taxon>
        <taxon>Pseudomonadati</taxon>
        <taxon>Pseudomonadota</taxon>
        <taxon>Gammaproteobacteria</taxon>
        <taxon>Cellvibrionales</taxon>
        <taxon>Spongiibacteraceae</taxon>
        <taxon>Zhongshania</taxon>
    </lineage>
</organism>
<dbReference type="InterPro" id="IPR036265">
    <property type="entry name" value="HIT-like_sf"/>
</dbReference>
<evidence type="ECO:0000313" key="4">
    <source>
        <dbReference type="EMBL" id="RNL66021.1"/>
    </source>
</evidence>
<comment type="caution">
    <text evidence="3">The sequence shown here is derived from an EMBL/GenBank/DDBJ whole genome shotgun (WGS) entry which is preliminary data.</text>
</comment>
<gene>
    <name evidence="3" type="ORF">C0068_16235</name>
    <name evidence="4" type="ORF">D0911_06590</name>
</gene>
<dbReference type="OrthoDB" id="9799145at2"/>
<dbReference type="PROSITE" id="PS51084">
    <property type="entry name" value="HIT_2"/>
    <property type="match status" value="1"/>
</dbReference>
<dbReference type="InterPro" id="IPR011146">
    <property type="entry name" value="HIT-like"/>
</dbReference>